<accession>Q6L471</accession>
<name>Q6L471_SOLDE</name>
<proteinExistence type="predicted"/>
<dbReference type="AlphaFoldDB" id="Q6L471"/>
<reference evidence="1" key="3">
    <citation type="submission" date="2004-06" db="EMBL/GenBank/DDBJ databases">
        <authorList>
            <person name="Buell R."/>
        </authorList>
    </citation>
    <scope>NUCLEOTIDE SEQUENCE</scope>
</reference>
<evidence type="ECO:0000313" key="1">
    <source>
        <dbReference type="EMBL" id="AAT40522.2"/>
    </source>
</evidence>
<reference evidence="1" key="2">
    <citation type="submission" date="2003-02" db="EMBL/GenBank/DDBJ databases">
        <authorList>
            <person name="Ronning C.M."/>
        </authorList>
    </citation>
    <scope>NUCLEOTIDE SEQUENCE</scope>
</reference>
<dbReference type="EMBL" id="AC139840">
    <property type="protein sequence ID" value="AAT40522.2"/>
    <property type="molecule type" value="Genomic_DNA"/>
</dbReference>
<sequence>MKSHSLTQAVSMPERGNPIPYLCRNVAINPIFMPKRDNPIRVSYVGTWQSDLIHTPQSQWFINDIKSRLARHSGPHSTVAAAPERHQVPQEQHFRNSELSIIFYDFKSRHARHNGHPSVVAAPPTR</sequence>
<organism evidence="1">
    <name type="scientific">Solanum demissum</name>
    <name type="common">Wild potato</name>
    <dbReference type="NCBI Taxonomy" id="50514"/>
    <lineage>
        <taxon>Eukaryota</taxon>
        <taxon>Viridiplantae</taxon>
        <taxon>Streptophyta</taxon>
        <taxon>Embryophyta</taxon>
        <taxon>Tracheophyta</taxon>
        <taxon>Spermatophyta</taxon>
        <taxon>Magnoliopsida</taxon>
        <taxon>eudicotyledons</taxon>
        <taxon>Gunneridae</taxon>
        <taxon>Pentapetalae</taxon>
        <taxon>asterids</taxon>
        <taxon>lamiids</taxon>
        <taxon>Solanales</taxon>
        <taxon>Solanaceae</taxon>
        <taxon>Solanoideae</taxon>
        <taxon>Solaneae</taxon>
        <taxon>Solanum</taxon>
    </lineage>
</organism>
<gene>
    <name evidence="1" type="ORF">SDM1_22t00004</name>
</gene>
<protein>
    <submittedName>
        <fullName evidence="1">Uncharacterized protein</fullName>
    </submittedName>
</protein>
<reference evidence="1" key="4">
    <citation type="submission" date="2006-08" db="EMBL/GenBank/DDBJ databases">
        <authorList>
            <person name="Childs K."/>
        </authorList>
    </citation>
    <scope>NUCLEOTIDE SEQUENCE</scope>
</reference>
<reference evidence="1" key="1">
    <citation type="submission" date="2003-02" db="EMBL/GenBank/DDBJ databases">
        <authorList>
            <person name="Buell R."/>
            <person name="Liu J."/>
            <person name="Childs K."/>
            <person name="Zaborsky J."/>
            <person name="Tallon L."/>
            <person name="Wirtz U."/>
            <person name="Wei F."/>
            <person name="Kuang H."/>
            <person name="Zhang P."/>
            <person name="Marano M."/>
            <person name="Baker B."/>
        </authorList>
    </citation>
    <scope>NUCLEOTIDE SEQUENCE</scope>
</reference>